<feature type="compositionally biased region" description="Acidic residues" evidence="1">
    <location>
        <begin position="44"/>
        <end position="57"/>
    </location>
</feature>
<feature type="compositionally biased region" description="Basic and acidic residues" evidence="1">
    <location>
        <begin position="26"/>
        <end position="43"/>
    </location>
</feature>
<evidence type="ECO:0000256" key="1">
    <source>
        <dbReference type="SAM" id="MobiDB-lite"/>
    </source>
</evidence>
<gene>
    <name evidence="3" type="primary">LOC130510493</name>
</gene>
<dbReference type="Proteomes" id="UP000504610">
    <property type="component" value="Chromosome 4"/>
</dbReference>
<reference evidence="2" key="1">
    <citation type="journal article" date="2019" name="Database">
        <title>The radish genome database (RadishGD): an integrated information resource for radish genomics.</title>
        <authorList>
            <person name="Yu H.J."/>
            <person name="Baek S."/>
            <person name="Lee Y.J."/>
            <person name="Cho A."/>
            <person name="Mun J.H."/>
        </authorList>
    </citation>
    <scope>NUCLEOTIDE SEQUENCE [LARGE SCALE GENOMIC DNA]</scope>
    <source>
        <strain evidence="2">cv. WK10039</strain>
    </source>
</reference>
<dbReference type="AlphaFoldDB" id="A0A9W3DGQ7"/>
<proteinExistence type="predicted"/>
<feature type="compositionally biased region" description="Basic residues" evidence="1">
    <location>
        <begin position="67"/>
        <end position="76"/>
    </location>
</feature>
<dbReference type="KEGG" id="rsz:130510493"/>
<organism evidence="2 3">
    <name type="scientific">Raphanus sativus</name>
    <name type="common">Radish</name>
    <name type="synonym">Raphanus raphanistrum var. sativus</name>
    <dbReference type="NCBI Taxonomy" id="3726"/>
    <lineage>
        <taxon>Eukaryota</taxon>
        <taxon>Viridiplantae</taxon>
        <taxon>Streptophyta</taxon>
        <taxon>Embryophyta</taxon>
        <taxon>Tracheophyta</taxon>
        <taxon>Spermatophyta</taxon>
        <taxon>Magnoliopsida</taxon>
        <taxon>eudicotyledons</taxon>
        <taxon>Gunneridae</taxon>
        <taxon>Pentapetalae</taxon>
        <taxon>rosids</taxon>
        <taxon>malvids</taxon>
        <taxon>Brassicales</taxon>
        <taxon>Brassicaceae</taxon>
        <taxon>Brassiceae</taxon>
        <taxon>Raphanus</taxon>
    </lineage>
</organism>
<keyword evidence="2" id="KW-1185">Reference proteome</keyword>
<evidence type="ECO:0000313" key="3">
    <source>
        <dbReference type="RefSeq" id="XP_056862836.1"/>
    </source>
</evidence>
<accession>A0A9W3DGQ7</accession>
<dbReference type="GeneID" id="130510493"/>
<dbReference type="RefSeq" id="XP_056862836.1">
    <property type="nucleotide sequence ID" value="XM_057006856.1"/>
</dbReference>
<feature type="region of interest" description="Disordered" evidence="1">
    <location>
        <begin position="1"/>
        <end position="76"/>
    </location>
</feature>
<sequence>MASESPEVVVAPVMENGGAESSSSSKGKEEEQLESELSKKLEITEDAVEENEEDAEEDGSKGETSTKKKKKKRVKARRSLNRLIHLQSLSLSFFHLESFLKVKSNSTRMTVCGEQHLKRRESWSVWRSLYTTLYARLPKFIAR</sequence>
<protein>
    <submittedName>
        <fullName evidence="3">Uncharacterized protein LOC130510493</fullName>
    </submittedName>
</protein>
<name>A0A9W3DGQ7_RAPSA</name>
<reference evidence="3" key="2">
    <citation type="submission" date="2025-08" db="UniProtKB">
        <authorList>
            <consortium name="RefSeq"/>
        </authorList>
    </citation>
    <scope>IDENTIFICATION</scope>
    <source>
        <tissue evidence="3">Leaf</tissue>
    </source>
</reference>
<evidence type="ECO:0000313" key="2">
    <source>
        <dbReference type="Proteomes" id="UP000504610"/>
    </source>
</evidence>